<comment type="caution">
    <text evidence="4">The sequence shown here is derived from an EMBL/GenBank/DDBJ whole genome shotgun (WGS) entry which is preliminary data.</text>
</comment>
<protein>
    <recommendedName>
        <fullName evidence="3">BTB domain-containing protein</fullName>
    </recommendedName>
</protein>
<organism evidence="4 5">
    <name type="scientific">Fusarium avenaceum</name>
    <dbReference type="NCBI Taxonomy" id="40199"/>
    <lineage>
        <taxon>Eukaryota</taxon>
        <taxon>Fungi</taxon>
        <taxon>Dikarya</taxon>
        <taxon>Ascomycota</taxon>
        <taxon>Pezizomycotina</taxon>
        <taxon>Sordariomycetes</taxon>
        <taxon>Hypocreomycetidae</taxon>
        <taxon>Hypocreales</taxon>
        <taxon>Nectriaceae</taxon>
        <taxon>Fusarium</taxon>
        <taxon>Fusarium tricinctum species complex</taxon>
    </lineage>
</organism>
<dbReference type="SUPFAM" id="SSF54695">
    <property type="entry name" value="POZ domain"/>
    <property type="match status" value="1"/>
</dbReference>
<dbReference type="CDD" id="cd01846">
    <property type="entry name" value="fatty_acyltransferase_like"/>
    <property type="match status" value="1"/>
</dbReference>
<feature type="compositionally biased region" description="Acidic residues" evidence="2">
    <location>
        <begin position="34"/>
        <end position="44"/>
    </location>
</feature>
<dbReference type="EMBL" id="JAGPUO010000010">
    <property type="protein sequence ID" value="KAG5659903.1"/>
    <property type="molecule type" value="Genomic_DNA"/>
</dbReference>
<feature type="domain" description="BTB" evidence="3">
    <location>
        <begin position="78"/>
        <end position="164"/>
    </location>
</feature>
<evidence type="ECO:0000259" key="3">
    <source>
        <dbReference type="Pfam" id="PF00651"/>
    </source>
</evidence>
<evidence type="ECO:0000313" key="5">
    <source>
        <dbReference type="Proteomes" id="UP000782241"/>
    </source>
</evidence>
<gene>
    <name evidence="4" type="ORF">KAF25_003425</name>
</gene>
<dbReference type="Pfam" id="PF00651">
    <property type="entry name" value="BTB"/>
    <property type="match status" value="1"/>
</dbReference>
<dbReference type="PANTHER" id="PTHR45648:SF22">
    <property type="entry name" value="GDSL LIPASE_ACYLHYDROLASE FAMILY PROTEIN (AFU_ORTHOLOGUE AFUA_4G14700)"/>
    <property type="match status" value="1"/>
</dbReference>
<dbReference type="Gene3D" id="3.40.50.1110">
    <property type="entry name" value="SGNH hydrolase"/>
    <property type="match status" value="1"/>
</dbReference>
<dbReference type="GO" id="GO:0016788">
    <property type="term" value="F:hydrolase activity, acting on ester bonds"/>
    <property type="evidence" value="ECO:0007669"/>
    <property type="project" value="InterPro"/>
</dbReference>
<dbReference type="Gene3D" id="3.30.710.10">
    <property type="entry name" value="Potassium Channel Kv1.1, Chain A"/>
    <property type="match status" value="1"/>
</dbReference>
<name>A0A9P7H151_9HYPO</name>
<evidence type="ECO:0000313" key="4">
    <source>
        <dbReference type="EMBL" id="KAG5659903.1"/>
    </source>
</evidence>
<dbReference type="InterPro" id="IPR051058">
    <property type="entry name" value="GDSL_Est/Lipase"/>
</dbReference>
<keyword evidence="5" id="KW-1185">Reference proteome</keyword>
<dbReference type="InterPro" id="IPR001087">
    <property type="entry name" value="GDSL"/>
</dbReference>
<dbReference type="Proteomes" id="UP000782241">
    <property type="component" value="Unassembled WGS sequence"/>
</dbReference>
<reference evidence="4" key="1">
    <citation type="submission" date="2021-04" db="EMBL/GenBank/DDBJ databases">
        <title>Draft genome of Fusarium avenaceum strain F156N33, isolated from an atmospheric sample in Virginia.</title>
        <authorList>
            <person name="Yang S."/>
            <person name="Vinatzer B.A."/>
            <person name="Coleman J."/>
        </authorList>
    </citation>
    <scope>NUCLEOTIDE SEQUENCE</scope>
    <source>
        <strain evidence="4">F156N33</strain>
    </source>
</reference>
<evidence type="ECO:0000256" key="1">
    <source>
        <dbReference type="ARBA" id="ARBA00022801"/>
    </source>
</evidence>
<proteinExistence type="predicted"/>
<dbReference type="InterPro" id="IPR000210">
    <property type="entry name" value="BTB/POZ_dom"/>
</dbReference>
<dbReference type="InterPro" id="IPR011333">
    <property type="entry name" value="SKP1/BTB/POZ_sf"/>
</dbReference>
<evidence type="ECO:0000256" key="2">
    <source>
        <dbReference type="SAM" id="MobiDB-lite"/>
    </source>
</evidence>
<accession>A0A9P7H151</accession>
<dbReference type="InterPro" id="IPR036514">
    <property type="entry name" value="SGNH_hydro_sf"/>
</dbReference>
<keyword evidence="1" id="KW-0378">Hydrolase</keyword>
<dbReference type="AlphaFoldDB" id="A0A9P7H151"/>
<dbReference type="PANTHER" id="PTHR45648">
    <property type="entry name" value="GDSL LIPASE/ACYLHYDROLASE FAMILY PROTEIN (AFU_ORTHOLOGUE AFUA_4G14700)"/>
    <property type="match status" value="1"/>
</dbReference>
<dbReference type="SUPFAM" id="SSF52266">
    <property type="entry name" value="SGNH hydrolase"/>
    <property type="match status" value="1"/>
</dbReference>
<feature type="region of interest" description="Disordered" evidence="2">
    <location>
        <begin position="26"/>
        <end position="56"/>
    </location>
</feature>
<sequence>MKSSLLQLDPLGDALLILRCPNEQRIPPAHDQEASDSGEPDENITSDAKKKHNIKSPKTWEDLESLSPYLDNGDANEIQFRVSTRHLCIVSPVFKAMIEGKYKESQPNSQGLLEIGASDWNAHALIILLDIIHGHHYQVPRKLDVEVVAHIGLLVDYYDCLEVVQIFFDRWRLGILDWTTDFWGPVVGHPASKRKSFGRNGTLLLFIAWAFRCSSAFSGLSSWAIVNTEGVIETDLPIPTQVPARINEKRVEFIDQLFSKLYGLQEDLVVGRVGCSLECSCRLLGYLMKQMRSSNLPATKPDKPFTGWSIPGVVEIIRSIKTPTWRNSSPADLCSLEAHLYSDSDNLDVQVPGLKIGDFQGLAGDSYSRTGFSPTGTQPSSRNKIGNPAFPGITSSNGPNWVGYLTGGYNESPFLTYNFGTSGAIVGTPNADKSRYTITREIEEKFEPHYKLGKTFGSDSSLFVVWIGINDVVLSYLDRTSKTYDVSFKSYKIHIESLYKDGARNFLLMTVPPLQHTPRITKSSDSLRKARLIADAVEDWNGRIRVLQAQIKKLHPSANIFLYDTYSLFQKVYQHPSQFKETSVYKDNKNYCPKYAKGTKTPETKLEGCKYAADEYLWINDLHPTSPIHRLLAKEIAGLLKTR</sequence>
<dbReference type="Pfam" id="PF00657">
    <property type="entry name" value="Lipase_GDSL"/>
    <property type="match status" value="1"/>
</dbReference>